<dbReference type="EC" id="2.7.7.68" evidence="6"/>
<keyword evidence="2 6" id="KW-0548">Nucleotidyltransferase</keyword>
<accession>A0A939MIX6</accession>
<evidence type="ECO:0000313" key="7">
    <source>
        <dbReference type="Proteomes" id="UP000664382"/>
    </source>
</evidence>
<dbReference type="Gene3D" id="3.90.550.10">
    <property type="entry name" value="Spore Coat Polysaccharide Biosynthesis Protein SpsA, Chain A"/>
    <property type="match status" value="1"/>
</dbReference>
<keyword evidence="3" id="KW-0547">Nucleotide-binding</keyword>
<dbReference type="RefSeq" id="WP_208096993.1">
    <property type="nucleotide sequence ID" value="NZ_JAGDYM010000005.1"/>
</dbReference>
<dbReference type="GO" id="GO:0043814">
    <property type="term" value="F:phospholactate guanylyltransferase activity"/>
    <property type="evidence" value="ECO:0007669"/>
    <property type="project" value="UniProtKB-EC"/>
</dbReference>
<dbReference type="SUPFAM" id="SSF53448">
    <property type="entry name" value="Nucleotide-diphospho-sugar transferases"/>
    <property type="match status" value="1"/>
</dbReference>
<evidence type="ECO:0000256" key="4">
    <source>
        <dbReference type="ARBA" id="ARBA00023134"/>
    </source>
</evidence>
<evidence type="ECO:0000256" key="1">
    <source>
        <dbReference type="ARBA" id="ARBA00022679"/>
    </source>
</evidence>
<proteinExistence type="predicted"/>
<sequence>MKAKWSAIVPFRGTAGSKSRLIVPGSARPSENALRLASAFAADLIEALAAARRVGSVLIVSARGGAGFASDGFDCEWILDSGKNLNTAAEAGIAAARAHHPDRGAVVLPADLPLVRGSDIDEMLDTADDHSSAYVSDRGGTGTSALTLRPDFQGRPRFGADSAAAHRRNGFAPLPVDPAHPVRWDIDTYDDLVAARPFGFGPRTEEVLENLLRETAIAPASGP</sequence>
<dbReference type="Pfam" id="PF01983">
    <property type="entry name" value="CofC"/>
    <property type="match status" value="1"/>
</dbReference>
<comment type="caution">
    <text evidence="6">The sequence shown here is derived from an EMBL/GenBank/DDBJ whole genome shotgun (WGS) entry which is preliminary data.</text>
</comment>
<reference evidence="6" key="1">
    <citation type="submission" date="2021-03" db="EMBL/GenBank/DDBJ databases">
        <title>Leucobacter chromiisoli sp. nov., isolated from chromium-containing soil of chemical plant.</title>
        <authorList>
            <person name="Xu Z."/>
        </authorList>
    </citation>
    <scope>NUCLEOTIDE SEQUENCE</scope>
    <source>
        <strain evidence="6">S27</strain>
    </source>
</reference>
<protein>
    <submittedName>
        <fullName evidence="6">2-phospho-L-lactate guanylyltransferase</fullName>
        <ecNumber evidence="6">2.7.7.68</ecNumber>
    </submittedName>
</protein>
<keyword evidence="7" id="KW-1185">Reference proteome</keyword>
<keyword evidence="4" id="KW-0342">GTP-binding</keyword>
<evidence type="ECO:0000256" key="3">
    <source>
        <dbReference type="ARBA" id="ARBA00022741"/>
    </source>
</evidence>
<dbReference type="Proteomes" id="UP000664382">
    <property type="component" value="Unassembled WGS sequence"/>
</dbReference>
<feature type="region of interest" description="Disordered" evidence="5">
    <location>
        <begin position="131"/>
        <end position="152"/>
    </location>
</feature>
<dbReference type="PANTHER" id="PTHR40392:SF1">
    <property type="entry name" value="2-PHOSPHO-L-LACTATE GUANYLYLTRANSFERASE"/>
    <property type="match status" value="1"/>
</dbReference>
<dbReference type="PANTHER" id="PTHR40392">
    <property type="entry name" value="2-PHOSPHO-L-LACTATE GUANYLYLTRANSFERASE"/>
    <property type="match status" value="1"/>
</dbReference>
<gene>
    <name evidence="6" type="primary">cofC</name>
    <name evidence="6" type="ORF">J4H92_05625</name>
</gene>
<evidence type="ECO:0000256" key="2">
    <source>
        <dbReference type="ARBA" id="ARBA00022695"/>
    </source>
</evidence>
<dbReference type="InterPro" id="IPR002835">
    <property type="entry name" value="CofC"/>
</dbReference>
<dbReference type="AlphaFoldDB" id="A0A939MIX6"/>
<organism evidence="6 7">
    <name type="scientific">Leucobacter weissii</name>
    <dbReference type="NCBI Taxonomy" id="1983706"/>
    <lineage>
        <taxon>Bacteria</taxon>
        <taxon>Bacillati</taxon>
        <taxon>Actinomycetota</taxon>
        <taxon>Actinomycetes</taxon>
        <taxon>Micrococcales</taxon>
        <taxon>Microbacteriaceae</taxon>
        <taxon>Leucobacter</taxon>
    </lineage>
</organism>
<dbReference type="EMBL" id="JAGDYM010000005">
    <property type="protein sequence ID" value="MBO1901426.1"/>
    <property type="molecule type" value="Genomic_DNA"/>
</dbReference>
<dbReference type="GO" id="GO:0005525">
    <property type="term" value="F:GTP binding"/>
    <property type="evidence" value="ECO:0007669"/>
    <property type="project" value="UniProtKB-KW"/>
</dbReference>
<dbReference type="NCBIfam" id="TIGR03552">
    <property type="entry name" value="F420_cofC"/>
    <property type="match status" value="1"/>
</dbReference>
<dbReference type="InterPro" id="IPR029044">
    <property type="entry name" value="Nucleotide-diphossugar_trans"/>
</dbReference>
<name>A0A939MIX6_9MICO</name>
<evidence type="ECO:0000313" key="6">
    <source>
        <dbReference type="EMBL" id="MBO1901426.1"/>
    </source>
</evidence>
<evidence type="ECO:0000256" key="5">
    <source>
        <dbReference type="SAM" id="MobiDB-lite"/>
    </source>
</evidence>
<keyword evidence="1 6" id="KW-0808">Transferase</keyword>